<name>A0A061B6R5_CYBFA</name>
<keyword evidence="9" id="KW-0472">Membrane</keyword>
<dbReference type="GO" id="GO:0000981">
    <property type="term" value="F:DNA-binding transcription factor activity, RNA polymerase II-specific"/>
    <property type="evidence" value="ECO:0007669"/>
    <property type="project" value="InterPro"/>
</dbReference>
<dbReference type="PhylomeDB" id="A0A061B6R5"/>
<dbReference type="VEuPathDB" id="FungiDB:BON22_1024"/>
<gene>
    <name evidence="11" type="ORF">CYFA0S_19e00738g</name>
</gene>
<dbReference type="CDD" id="cd12148">
    <property type="entry name" value="fungal_TF_MHR"/>
    <property type="match status" value="1"/>
</dbReference>
<keyword evidence="5" id="KW-0238">DNA-binding</keyword>
<feature type="domain" description="Zn(2)-C6 fungal-type" evidence="10">
    <location>
        <begin position="74"/>
        <end position="103"/>
    </location>
</feature>
<evidence type="ECO:0000256" key="7">
    <source>
        <dbReference type="ARBA" id="ARBA00023242"/>
    </source>
</evidence>
<dbReference type="EMBL" id="LK052904">
    <property type="protein sequence ID" value="CDR45594.1"/>
    <property type="molecule type" value="Genomic_DNA"/>
</dbReference>
<evidence type="ECO:0000256" key="3">
    <source>
        <dbReference type="ARBA" id="ARBA00022833"/>
    </source>
</evidence>
<evidence type="ECO:0000256" key="4">
    <source>
        <dbReference type="ARBA" id="ARBA00023015"/>
    </source>
</evidence>
<feature type="compositionally biased region" description="Low complexity" evidence="8">
    <location>
        <begin position="117"/>
        <end position="139"/>
    </location>
</feature>
<dbReference type="CDD" id="cd00067">
    <property type="entry name" value="GAL4"/>
    <property type="match status" value="1"/>
</dbReference>
<comment type="subcellular location">
    <subcellularLocation>
        <location evidence="1">Nucleus</location>
    </subcellularLocation>
</comment>
<dbReference type="InterPro" id="IPR001138">
    <property type="entry name" value="Zn2Cys6_DnaBD"/>
</dbReference>
<dbReference type="InterPro" id="IPR007219">
    <property type="entry name" value="XnlR_reg_dom"/>
</dbReference>
<reference evidence="11" key="1">
    <citation type="journal article" date="2014" name="Genome Announc.">
        <title>Genome sequence of the yeast Cyberlindnera fabianii (Hansenula fabianii).</title>
        <authorList>
            <person name="Freel K.C."/>
            <person name="Sarilar V."/>
            <person name="Neuveglise C."/>
            <person name="Devillers H."/>
            <person name="Friedrich A."/>
            <person name="Schacherer J."/>
        </authorList>
    </citation>
    <scope>NUCLEOTIDE SEQUENCE</scope>
    <source>
        <strain evidence="11">YJS4271</strain>
    </source>
</reference>
<dbReference type="SMART" id="SM00906">
    <property type="entry name" value="Fungal_trans"/>
    <property type="match status" value="1"/>
</dbReference>
<dbReference type="AlphaFoldDB" id="A0A061B6R5"/>
<dbReference type="GO" id="GO:0043565">
    <property type="term" value="F:sequence-specific DNA binding"/>
    <property type="evidence" value="ECO:0007669"/>
    <property type="project" value="TreeGrafter"/>
</dbReference>
<organism evidence="11">
    <name type="scientific">Cyberlindnera fabianii</name>
    <name type="common">Yeast</name>
    <name type="synonym">Hansenula fabianii</name>
    <dbReference type="NCBI Taxonomy" id="36022"/>
    <lineage>
        <taxon>Eukaryota</taxon>
        <taxon>Fungi</taxon>
        <taxon>Dikarya</taxon>
        <taxon>Ascomycota</taxon>
        <taxon>Saccharomycotina</taxon>
        <taxon>Saccharomycetes</taxon>
        <taxon>Phaffomycetales</taxon>
        <taxon>Phaffomycetaceae</taxon>
        <taxon>Cyberlindnera</taxon>
    </lineage>
</organism>
<evidence type="ECO:0000256" key="9">
    <source>
        <dbReference type="SAM" id="Phobius"/>
    </source>
</evidence>
<dbReference type="GO" id="GO:0005634">
    <property type="term" value="C:nucleus"/>
    <property type="evidence" value="ECO:0007669"/>
    <property type="project" value="UniProtKB-SubCell"/>
</dbReference>
<protein>
    <submittedName>
        <fullName evidence="11">CYFA0S19e00738g1_1</fullName>
    </submittedName>
</protein>
<dbReference type="OrthoDB" id="422427at2759"/>
<feature type="region of interest" description="Disordered" evidence="8">
    <location>
        <begin position="112"/>
        <end position="144"/>
    </location>
</feature>
<evidence type="ECO:0000256" key="8">
    <source>
        <dbReference type="SAM" id="MobiDB-lite"/>
    </source>
</evidence>
<accession>A0A061B6R5</accession>
<keyword evidence="2" id="KW-0479">Metal-binding</keyword>
<dbReference type="SUPFAM" id="SSF57701">
    <property type="entry name" value="Zn2/Cys6 DNA-binding domain"/>
    <property type="match status" value="1"/>
</dbReference>
<dbReference type="Pfam" id="PF00172">
    <property type="entry name" value="Zn_clus"/>
    <property type="match status" value="1"/>
</dbReference>
<dbReference type="PANTHER" id="PTHR47540">
    <property type="entry name" value="THIAMINE REPRESSIBLE GENES REGULATORY PROTEIN THI5"/>
    <property type="match status" value="1"/>
</dbReference>
<keyword evidence="9" id="KW-1133">Transmembrane helix</keyword>
<evidence type="ECO:0000313" key="11">
    <source>
        <dbReference type="EMBL" id="CDR45594.1"/>
    </source>
</evidence>
<dbReference type="Pfam" id="PF04082">
    <property type="entry name" value="Fungal_trans"/>
    <property type="match status" value="1"/>
</dbReference>
<evidence type="ECO:0000256" key="5">
    <source>
        <dbReference type="ARBA" id="ARBA00023125"/>
    </source>
</evidence>
<dbReference type="Gene3D" id="4.10.240.10">
    <property type="entry name" value="Zn(2)-C6 fungal-type DNA-binding domain"/>
    <property type="match status" value="1"/>
</dbReference>
<evidence type="ECO:0000256" key="2">
    <source>
        <dbReference type="ARBA" id="ARBA00022723"/>
    </source>
</evidence>
<keyword evidence="9" id="KW-0812">Transmembrane</keyword>
<evidence type="ECO:0000256" key="1">
    <source>
        <dbReference type="ARBA" id="ARBA00004123"/>
    </source>
</evidence>
<evidence type="ECO:0000259" key="10">
    <source>
        <dbReference type="PROSITE" id="PS50048"/>
    </source>
</evidence>
<dbReference type="PANTHER" id="PTHR47540:SF1">
    <property type="entry name" value="ACTIVATOR OF STRESS GENES 1-RELATED"/>
    <property type="match status" value="1"/>
</dbReference>
<dbReference type="SMART" id="SM00066">
    <property type="entry name" value="GAL4"/>
    <property type="match status" value="1"/>
</dbReference>
<feature type="transmembrane region" description="Helical" evidence="9">
    <location>
        <begin position="564"/>
        <end position="583"/>
    </location>
</feature>
<keyword evidence="7" id="KW-0539">Nucleus</keyword>
<keyword evidence="6" id="KW-0804">Transcription</keyword>
<keyword evidence="3" id="KW-0862">Zinc</keyword>
<dbReference type="PROSITE" id="PS50048">
    <property type="entry name" value="ZN2_CY6_FUNGAL_2"/>
    <property type="match status" value="1"/>
</dbReference>
<dbReference type="GO" id="GO:0008270">
    <property type="term" value="F:zinc ion binding"/>
    <property type="evidence" value="ECO:0007669"/>
    <property type="project" value="InterPro"/>
</dbReference>
<dbReference type="InterPro" id="IPR036864">
    <property type="entry name" value="Zn2-C6_fun-type_DNA-bd_sf"/>
</dbReference>
<keyword evidence="4" id="KW-0805">Transcription regulation</keyword>
<evidence type="ECO:0000256" key="6">
    <source>
        <dbReference type="ARBA" id="ARBA00023163"/>
    </source>
</evidence>
<dbReference type="PROSITE" id="PS00463">
    <property type="entry name" value="ZN2_CY6_FUNGAL_1"/>
    <property type="match status" value="1"/>
</dbReference>
<sequence>MTNPTYYYYTTTTLRLLHYYYYYYTKTRQDKTRLPLRVRQDMHTLVSKDSNYVSPLQQLQTKNGPNKRIRVSRACDTCRKRKVKCDGKQPCIHCTVYSYECTYNHLRPVQSKRKMPQSQSIQSQSIQSQSIPQSQSQYQQDKRTKSNGEIELLKNLFPEIDVSDNFNAELFIKLFNQHKKDGLIDMKGIVDDYKRQSGITTSFNPIDKAVEIKIILPPREIALKLIYKTWNESCVLFRFYHRPSFIRDFNSLYETSPTEYTNHQNKILPLIYSVIAVGALFSKGDNAIDNQYLQDEGYKYFIAARKLIDITNSTDLESIQTIFMLTLFLQCSARLSTCYSYIGIALRSALRQGLHRKLEVKCNNIKAECKKRLFWTIYKLEIYVNSMLGLPNSIDEDDINAEFPKDVDDVNIEADRITEQQVGKLSSCGINNSHTKLILILNHIVRKLYKTTTPIYEVPNDVVKGLENELKLWIYELPLQLQPENIETPPEYIKANRLLYLDYLHVQIMLYRPFIHYVKLSKNDLYTGIKSYQYENGLKCFEVSKKIISLAQSMIQNKLLNGSYWFSVYTIFFSVACLVYYFLEIDNTNDEVKQSIETGKLILSGLKQRSVSAERIYDLLNHMFENYDRHNIRLQDTETASELSSSSIKSSIKRVPQTGPFTSKQHMIPTYTPMTNTAMTNQPMDNLPQTIIDKQIDTLPTESIDDLDMQLFGKFLPSYMLQKPSANQLPDFITSSESPEDPLTTTKTDEEFDWDRFIDKGDLNFDIDL</sequence>
<dbReference type="InterPro" id="IPR051711">
    <property type="entry name" value="Stress_Response_Reg"/>
</dbReference>
<dbReference type="GO" id="GO:0045944">
    <property type="term" value="P:positive regulation of transcription by RNA polymerase II"/>
    <property type="evidence" value="ECO:0007669"/>
    <property type="project" value="TreeGrafter"/>
</dbReference>
<dbReference type="GO" id="GO:0006351">
    <property type="term" value="P:DNA-templated transcription"/>
    <property type="evidence" value="ECO:0007669"/>
    <property type="project" value="InterPro"/>
</dbReference>
<proteinExistence type="predicted"/>